<sequence length="156" mass="17402">MTPSPVGHRTGSGNFFGCVGTTKSSVSYHCCTCWNFGADPTGGFGLLKCLVIGYNCAPFTFLKCLLLITVRCICYCISCLVQLKSPDTNLSGRCSFGFLEQIWTSLYIYRKFTFFRIGPCFHLQRRSACQKTFFFILSNAQNVFNDLSVIRSCIVG</sequence>
<reference evidence="1" key="1">
    <citation type="thesis" date="2020" institute="ProQuest LLC" country="789 East Eisenhower Parkway, Ann Arbor, MI, USA">
        <title>Comparative Genomics and Chromosome Evolution.</title>
        <authorList>
            <person name="Mudd A.B."/>
        </authorList>
    </citation>
    <scope>NUCLEOTIDE SEQUENCE</scope>
    <source>
        <strain evidence="1">1538</strain>
        <tissue evidence="1">Blood</tissue>
    </source>
</reference>
<gene>
    <name evidence="1" type="ORF">GDO54_002319</name>
</gene>
<evidence type="ECO:0000313" key="1">
    <source>
        <dbReference type="EMBL" id="DBA16780.1"/>
    </source>
</evidence>
<dbReference type="Proteomes" id="UP001181693">
    <property type="component" value="Unassembled WGS sequence"/>
</dbReference>
<dbReference type="AlphaFoldDB" id="A0AAV2ZMN6"/>
<protein>
    <submittedName>
        <fullName evidence="1">Uncharacterized protein</fullName>
    </submittedName>
</protein>
<accession>A0AAV2ZMN6</accession>
<dbReference type="EMBL" id="DYDO01000010">
    <property type="protein sequence ID" value="DBA16780.1"/>
    <property type="molecule type" value="Genomic_DNA"/>
</dbReference>
<comment type="caution">
    <text evidence="1">The sequence shown here is derived from an EMBL/GenBank/DDBJ whole genome shotgun (WGS) entry which is preliminary data.</text>
</comment>
<keyword evidence="2" id="KW-1185">Reference proteome</keyword>
<proteinExistence type="predicted"/>
<name>A0AAV2ZMN6_PYXAD</name>
<evidence type="ECO:0000313" key="2">
    <source>
        <dbReference type="Proteomes" id="UP001181693"/>
    </source>
</evidence>
<organism evidence="1 2">
    <name type="scientific">Pyxicephalus adspersus</name>
    <name type="common">African bullfrog</name>
    <dbReference type="NCBI Taxonomy" id="30357"/>
    <lineage>
        <taxon>Eukaryota</taxon>
        <taxon>Metazoa</taxon>
        <taxon>Chordata</taxon>
        <taxon>Craniata</taxon>
        <taxon>Vertebrata</taxon>
        <taxon>Euteleostomi</taxon>
        <taxon>Amphibia</taxon>
        <taxon>Batrachia</taxon>
        <taxon>Anura</taxon>
        <taxon>Neobatrachia</taxon>
        <taxon>Ranoidea</taxon>
        <taxon>Pyxicephalidae</taxon>
        <taxon>Pyxicephalinae</taxon>
        <taxon>Pyxicephalus</taxon>
    </lineage>
</organism>